<evidence type="ECO:0000313" key="1">
    <source>
        <dbReference type="EMBL" id="QUC19111.1"/>
    </source>
</evidence>
<sequence>MGKVPSLCVSRVKLRFGTECRTLIRNTCVMRVSTIPSQHDASRSPQGATGRYSSIIIMRQSCASSRCLRA</sequence>
<dbReference type="KEGG" id="uvi:66064130"/>
<reference evidence="1" key="1">
    <citation type="submission" date="2020-03" db="EMBL/GenBank/DDBJ databases">
        <title>A mixture of massive structural variations and highly conserved coding sequences in Ustilaginoidea virens genome.</title>
        <authorList>
            <person name="Zhang K."/>
            <person name="Zhao Z."/>
            <person name="Zhang Z."/>
            <person name="Li Y."/>
            <person name="Hsiang T."/>
            <person name="Sun W."/>
        </authorList>
    </citation>
    <scope>NUCLEOTIDE SEQUENCE</scope>
    <source>
        <strain evidence="1">UV-8b</strain>
    </source>
</reference>
<dbReference type="RefSeq" id="XP_042996784.1">
    <property type="nucleotide sequence ID" value="XM_043140850.1"/>
</dbReference>
<keyword evidence="2" id="KW-1185">Reference proteome</keyword>
<protein>
    <submittedName>
        <fullName evidence="1">Uncharacterized protein</fullName>
    </submittedName>
</protein>
<proteinExistence type="predicted"/>
<organism evidence="1 2">
    <name type="scientific">Ustilaginoidea virens</name>
    <name type="common">Rice false smut fungus</name>
    <name type="synonym">Villosiclava virens</name>
    <dbReference type="NCBI Taxonomy" id="1159556"/>
    <lineage>
        <taxon>Eukaryota</taxon>
        <taxon>Fungi</taxon>
        <taxon>Dikarya</taxon>
        <taxon>Ascomycota</taxon>
        <taxon>Pezizomycotina</taxon>
        <taxon>Sordariomycetes</taxon>
        <taxon>Hypocreomycetidae</taxon>
        <taxon>Hypocreales</taxon>
        <taxon>Clavicipitaceae</taxon>
        <taxon>Ustilaginoidea</taxon>
    </lineage>
</organism>
<dbReference type="AlphaFoldDB" id="A0A8E5MGQ4"/>
<gene>
    <name evidence="1" type="ORF">UV8b_03352</name>
</gene>
<name>A0A8E5MGQ4_USTVR</name>
<accession>A0A8E5MGQ4</accession>
<evidence type="ECO:0000313" key="2">
    <source>
        <dbReference type="Proteomes" id="UP000027002"/>
    </source>
</evidence>
<dbReference type="Proteomes" id="UP000027002">
    <property type="component" value="Chromosome 3"/>
</dbReference>
<dbReference type="GeneID" id="66064130"/>
<dbReference type="EMBL" id="CP072755">
    <property type="protein sequence ID" value="QUC19111.1"/>
    <property type="molecule type" value="Genomic_DNA"/>
</dbReference>